<gene>
    <name evidence="8" type="primary">106059410</name>
</gene>
<evidence type="ECO:0000313" key="9">
    <source>
        <dbReference type="Proteomes" id="UP000076420"/>
    </source>
</evidence>
<evidence type="ECO:0000256" key="1">
    <source>
        <dbReference type="ARBA" id="ARBA00004370"/>
    </source>
</evidence>
<feature type="transmembrane region" description="Helical" evidence="6">
    <location>
        <begin position="207"/>
        <end position="225"/>
    </location>
</feature>
<keyword evidence="3 6" id="KW-1133">Transmembrane helix</keyword>
<proteinExistence type="inferred from homology"/>
<dbReference type="GO" id="GO:0008528">
    <property type="term" value="F:G protein-coupled peptide receptor activity"/>
    <property type="evidence" value="ECO:0007669"/>
    <property type="project" value="InterPro"/>
</dbReference>
<dbReference type="OrthoDB" id="6157883at2759"/>
<dbReference type="InterPro" id="IPR017452">
    <property type="entry name" value="GPCR_Rhodpsn_7TM"/>
</dbReference>
<organism evidence="8 9">
    <name type="scientific">Biomphalaria glabrata</name>
    <name type="common">Bloodfluke planorb</name>
    <name type="synonym">Freshwater snail</name>
    <dbReference type="NCBI Taxonomy" id="6526"/>
    <lineage>
        <taxon>Eukaryota</taxon>
        <taxon>Metazoa</taxon>
        <taxon>Spiralia</taxon>
        <taxon>Lophotrochozoa</taxon>
        <taxon>Mollusca</taxon>
        <taxon>Gastropoda</taxon>
        <taxon>Heterobranchia</taxon>
        <taxon>Euthyneura</taxon>
        <taxon>Panpulmonata</taxon>
        <taxon>Hygrophila</taxon>
        <taxon>Lymnaeoidea</taxon>
        <taxon>Planorbidae</taxon>
        <taxon>Biomphalaria</taxon>
    </lineage>
</organism>
<evidence type="ECO:0000313" key="8">
    <source>
        <dbReference type="EnsemblMetazoa" id="BGLB036343-PA"/>
    </source>
</evidence>
<keyword evidence="5" id="KW-0297">G-protein coupled receptor</keyword>
<keyword evidence="2 5" id="KW-0812">Transmembrane</keyword>
<dbReference type="InterPro" id="IPR019427">
    <property type="entry name" value="7TM_GPCR_serpentine_rcpt_Srw"/>
</dbReference>
<dbReference type="VEuPathDB" id="VectorBase:BGLB036343"/>
<dbReference type="PROSITE" id="PS00237">
    <property type="entry name" value="G_PROTEIN_RECEP_F1_1"/>
    <property type="match status" value="1"/>
</dbReference>
<dbReference type="KEGG" id="bgt:106059410"/>
<dbReference type="PROSITE" id="PS50262">
    <property type="entry name" value="G_PROTEIN_RECEP_F1_2"/>
    <property type="match status" value="1"/>
</dbReference>
<feature type="transmembrane region" description="Helical" evidence="6">
    <location>
        <begin position="306"/>
        <end position="330"/>
    </location>
</feature>
<evidence type="ECO:0000256" key="2">
    <source>
        <dbReference type="ARBA" id="ARBA00022692"/>
    </source>
</evidence>
<dbReference type="PANTHER" id="PTHR46641:SF2">
    <property type="entry name" value="FMRFAMIDE RECEPTOR"/>
    <property type="match status" value="1"/>
</dbReference>
<dbReference type="PANTHER" id="PTHR46641">
    <property type="entry name" value="FMRFAMIDE RECEPTOR-RELATED"/>
    <property type="match status" value="1"/>
</dbReference>
<keyword evidence="5" id="KW-0675">Receptor</keyword>
<dbReference type="InterPro" id="IPR052954">
    <property type="entry name" value="GPCR-Ligand_Int"/>
</dbReference>
<dbReference type="Pfam" id="PF10324">
    <property type="entry name" value="7TM_GPCR_Srw"/>
    <property type="match status" value="1"/>
</dbReference>
<evidence type="ECO:0000256" key="3">
    <source>
        <dbReference type="ARBA" id="ARBA00022989"/>
    </source>
</evidence>
<dbReference type="Proteomes" id="UP000076420">
    <property type="component" value="Unassembled WGS sequence"/>
</dbReference>
<dbReference type="SUPFAM" id="SSF81321">
    <property type="entry name" value="Family A G protein-coupled receptor-like"/>
    <property type="match status" value="1"/>
</dbReference>
<evidence type="ECO:0000256" key="5">
    <source>
        <dbReference type="RuleBase" id="RU000688"/>
    </source>
</evidence>
<dbReference type="PRINTS" id="PR00237">
    <property type="entry name" value="GPCRRHODOPSN"/>
</dbReference>
<dbReference type="AlphaFoldDB" id="A0A2C9LY59"/>
<dbReference type="VEuPathDB" id="VectorBase:BGLAX_033857"/>
<feature type="domain" description="G-protein coupled receptors family 1 profile" evidence="7">
    <location>
        <begin position="42"/>
        <end position="329"/>
    </location>
</feature>
<accession>A0A2C9LY59</accession>
<keyword evidence="5" id="KW-0807">Transducer</keyword>
<dbReference type="EnsemblMetazoa" id="BGLB036343-RA">
    <property type="protein sequence ID" value="BGLB036343-PA"/>
    <property type="gene ID" value="BGLB036343"/>
</dbReference>
<feature type="transmembrane region" description="Helical" evidence="6">
    <location>
        <begin position="145"/>
        <end position="166"/>
    </location>
</feature>
<protein>
    <recommendedName>
        <fullName evidence="7">G-protein coupled receptors family 1 profile domain-containing protein</fullName>
    </recommendedName>
</protein>
<comment type="subcellular location">
    <subcellularLocation>
        <location evidence="1">Membrane</location>
    </subcellularLocation>
</comment>
<feature type="transmembrane region" description="Helical" evidence="6">
    <location>
        <begin position="107"/>
        <end position="125"/>
    </location>
</feature>
<feature type="transmembrane region" description="Helical" evidence="6">
    <location>
        <begin position="269"/>
        <end position="290"/>
    </location>
</feature>
<dbReference type="GO" id="GO:0016020">
    <property type="term" value="C:membrane"/>
    <property type="evidence" value="ECO:0007669"/>
    <property type="project" value="UniProtKB-SubCell"/>
</dbReference>
<keyword evidence="4 6" id="KW-0472">Membrane</keyword>
<dbReference type="Gene3D" id="1.20.1070.10">
    <property type="entry name" value="Rhodopsin 7-helix transmembrane proteins"/>
    <property type="match status" value="1"/>
</dbReference>
<evidence type="ECO:0000256" key="6">
    <source>
        <dbReference type="SAM" id="Phobius"/>
    </source>
</evidence>
<name>A0A2C9LY59_BIOGL</name>
<sequence>MNQSEDLLPGDKVTEFDETLANVNYFLNVWLLMILSLVGVVANSLTIAVFRQQGWKEGVNISMMVISVLDLVRCLLTIFKRIHGFIEIVSPSDGVSWSNLTTPNAEFLNVLTNYVTFAMLAYVSLERCLCVTLPFTMRSVFNHKVTITTLTMVAASVYGMFIFLFLNFDLEAVFSANFNATIIILVHSRFYHTHSAIVDPYLNIMSMLHPTLCFIILCISSVVILKQLQKSRDTFSSNKKKDLVWNRPHPKTETLCLRFSKREKRVTKMLLVVMVVYIGNLVPRVTWYAWQIFQPEFRPLGRLNDLFMLSVTAMFILDLLHASVNFFIFYSLSSGFKKTFDALWT</sequence>
<comment type="similarity">
    <text evidence="5">Belongs to the G-protein coupled receptor 1 family.</text>
</comment>
<dbReference type="InterPro" id="IPR000276">
    <property type="entry name" value="GPCR_Rhodpsn"/>
</dbReference>
<evidence type="ECO:0000259" key="7">
    <source>
        <dbReference type="PROSITE" id="PS50262"/>
    </source>
</evidence>
<reference evidence="8" key="1">
    <citation type="submission" date="2020-05" db="UniProtKB">
        <authorList>
            <consortium name="EnsemblMetazoa"/>
        </authorList>
    </citation>
    <scope>IDENTIFICATION</scope>
    <source>
        <strain evidence="8">BB02</strain>
    </source>
</reference>
<evidence type="ECO:0000256" key="4">
    <source>
        <dbReference type="ARBA" id="ARBA00023136"/>
    </source>
</evidence>
<feature type="transmembrane region" description="Helical" evidence="6">
    <location>
        <begin position="25"/>
        <end position="49"/>
    </location>
</feature>